<comment type="catalytic activity">
    <reaction evidence="5 7">
        <text>AMP + ATP = 2 ADP</text>
        <dbReference type="Rhea" id="RHEA:12973"/>
        <dbReference type="ChEBI" id="CHEBI:30616"/>
        <dbReference type="ChEBI" id="CHEBI:456215"/>
        <dbReference type="ChEBI" id="CHEBI:456216"/>
        <dbReference type="EC" id="2.7.4.3"/>
    </reaction>
</comment>
<reference evidence="8 9" key="1">
    <citation type="submission" date="2016-10" db="EMBL/GenBank/DDBJ databases">
        <authorList>
            <person name="Varghese N."/>
            <person name="Submissions S."/>
        </authorList>
    </citation>
    <scope>NUCLEOTIDE SEQUENCE [LARGE SCALE GENOMIC DNA]</scope>
    <source>
        <strain evidence="8 9">DSM 29073</strain>
    </source>
</reference>
<keyword evidence="4 5" id="KW-0418">Kinase</keyword>
<keyword evidence="9" id="KW-1185">Reference proteome</keyword>
<sequence length="216" mass="24141">MLALQWREETDDCRLSTVNCRFKTKFFMLNIVIFGAPGSGKGTQSELIIKEYGLDHISTGDVLRSEMKNETELGKVAKGYIEKGQLVPDELIVDMLAKVLDSKKASKGVIFDGFPRTIPQAKALKEMLNKRGTDVSVMLNLQVDEPELINRLLERGKVSGRSDDNLETIKSRLDVYHKQTAPLADYYIGEGKHVAIHGMGTIEEIFGRIKDAVKNV</sequence>
<keyword evidence="2 5" id="KW-0545">Nucleotide biosynthesis</keyword>
<dbReference type="GO" id="GO:0004017">
    <property type="term" value="F:AMP kinase activity"/>
    <property type="evidence" value="ECO:0007669"/>
    <property type="project" value="UniProtKB-UniRule"/>
</dbReference>
<evidence type="ECO:0000313" key="9">
    <source>
        <dbReference type="Proteomes" id="UP000236725"/>
    </source>
</evidence>
<feature type="binding site" evidence="5">
    <location>
        <position position="64"/>
    </location>
    <ligand>
        <name>AMP</name>
        <dbReference type="ChEBI" id="CHEBI:456215"/>
    </ligand>
</feature>
<dbReference type="GO" id="GO:0044209">
    <property type="term" value="P:AMP salvage"/>
    <property type="evidence" value="ECO:0007669"/>
    <property type="project" value="UniProtKB-UniRule"/>
</dbReference>
<evidence type="ECO:0000313" key="8">
    <source>
        <dbReference type="EMBL" id="SEG04216.1"/>
    </source>
</evidence>
<feature type="binding site" evidence="5">
    <location>
        <position position="172"/>
    </location>
    <ligand>
        <name>AMP</name>
        <dbReference type="ChEBI" id="CHEBI:456215"/>
    </ligand>
</feature>
<dbReference type="GO" id="GO:0005737">
    <property type="term" value="C:cytoplasm"/>
    <property type="evidence" value="ECO:0007669"/>
    <property type="project" value="UniProtKB-SubCell"/>
</dbReference>
<evidence type="ECO:0000256" key="6">
    <source>
        <dbReference type="RuleBase" id="RU003330"/>
    </source>
</evidence>
<feature type="binding site" evidence="5">
    <location>
        <position position="200"/>
    </location>
    <ligand>
        <name>ATP</name>
        <dbReference type="ChEBI" id="CHEBI:30616"/>
    </ligand>
</feature>
<dbReference type="GO" id="GO:0005524">
    <property type="term" value="F:ATP binding"/>
    <property type="evidence" value="ECO:0007669"/>
    <property type="project" value="UniProtKB-UniRule"/>
</dbReference>
<comment type="similarity">
    <text evidence="5 6">Belongs to the adenylate kinase family.</text>
</comment>
<dbReference type="NCBIfam" id="NF001381">
    <property type="entry name" value="PRK00279.1-3"/>
    <property type="match status" value="1"/>
</dbReference>
<dbReference type="CDD" id="cd01428">
    <property type="entry name" value="ADK"/>
    <property type="match status" value="1"/>
</dbReference>
<evidence type="ECO:0000256" key="7">
    <source>
        <dbReference type="RuleBase" id="RU003331"/>
    </source>
</evidence>
<dbReference type="HAMAP" id="MF_00235">
    <property type="entry name" value="Adenylate_kinase_Adk"/>
    <property type="match status" value="1"/>
</dbReference>
<name>A0A8G2F5I2_9BACT</name>
<dbReference type="InterPro" id="IPR033690">
    <property type="entry name" value="Adenylat_kinase_CS"/>
</dbReference>
<dbReference type="UniPathway" id="UPA00588">
    <property type="reaction ID" value="UER00649"/>
</dbReference>
<evidence type="ECO:0000256" key="1">
    <source>
        <dbReference type="ARBA" id="ARBA00022679"/>
    </source>
</evidence>
<feature type="binding site" evidence="5">
    <location>
        <begin position="85"/>
        <end position="87"/>
    </location>
    <ligand>
        <name>AMP</name>
        <dbReference type="ChEBI" id="CHEBI:456215"/>
    </ligand>
</feature>
<dbReference type="NCBIfam" id="NF011100">
    <property type="entry name" value="PRK14527.1"/>
    <property type="match status" value="1"/>
</dbReference>
<feature type="binding site" evidence="5">
    <location>
        <begin position="38"/>
        <end position="43"/>
    </location>
    <ligand>
        <name>ATP</name>
        <dbReference type="ChEBI" id="CHEBI:30616"/>
    </ligand>
</feature>
<evidence type="ECO:0000256" key="4">
    <source>
        <dbReference type="ARBA" id="ARBA00022777"/>
    </source>
</evidence>
<comment type="subunit">
    <text evidence="5 7">Monomer.</text>
</comment>
<keyword evidence="3 5" id="KW-0547">Nucleotide-binding</keyword>
<dbReference type="Gene3D" id="3.40.50.300">
    <property type="entry name" value="P-loop containing nucleotide triphosphate hydrolases"/>
    <property type="match status" value="1"/>
</dbReference>
<comment type="domain">
    <text evidence="5">Consists of three domains, a large central CORE domain and two small peripheral domains, NMPbind and LID, which undergo movements during catalysis. The LID domain closes over the site of phosphoryl transfer upon ATP binding. Assembling and dissambling the active center during each catalytic cycle provides an effective means to prevent ATP hydrolysis.</text>
</comment>
<feature type="region of interest" description="NMP" evidence="5">
    <location>
        <begin position="58"/>
        <end position="87"/>
    </location>
</feature>
<dbReference type="PANTHER" id="PTHR23359">
    <property type="entry name" value="NUCLEOTIDE KINASE"/>
    <property type="match status" value="1"/>
</dbReference>
<comment type="function">
    <text evidence="5">Catalyzes the reversible transfer of the terminal phosphate group between ATP and AMP. Plays an important role in cellular energy homeostasis and in adenine nucleotide metabolism.</text>
</comment>
<dbReference type="Proteomes" id="UP000236725">
    <property type="component" value="Unassembled WGS sequence"/>
</dbReference>
<accession>A0A8G2F5I2</accession>
<keyword evidence="1 5" id="KW-0808">Transferase</keyword>
<dbReference type="EC" id="2.7.4.3" evidence="5 7"/>
<keyword evidence="5" id="KW-0963">Cytoplasm</keyword>
<feature type="binding site" evidence="5">
    <location>
        <position position="155"/>
    </location>
    <ligand>
        <name>ATP</name>
        <dbReference type="ChEBI" id="CHEBI:30616"/>
    </ligand>
</feature>
<keyword evidence="5 7" id="KW-0067">ATP-binding</keyword>
<feature type="binding site" evidence="5">
    <location>
        <begin position="113"/>
        <end position="116"/>
    </location>
    <ligand>
        <name>AMP</name>
        <dbReference type="ChEBI" id="CHEBI:456215"/>
    </ligand>
</feature>
<dbReference type="PRINTS" id="PR00094">
    <property type="entry name" value="ADENYLTKNASE"/>
</dbReference>
<evidence type="ECO:0000256" key="3">
    <source>
        <dbReference type="ARBA" id="ARBA00022741"/>
    </source>
</evidence>
<comment type="caution">
    <text evidence="8">The sequence shown here is derived from an EMBL/GenBank/DDBJ whole genome shotgun (WGS) entry which is preliminary data.</text>
</comment>
<dbReference type="InterPro" id="IPR000850">
    <property type="entry name" value="Adenylat/UMP-CMP_kin"/>
</dbReference>
<dbReference type="InterPro" id="IPR027417">
    <property type="entry name" value="P-loop_NTPase"/>
</dbReference>
<dbReference type="AlphaFoldDB" id="A0A8G2F5I2"/>
<comment type="subcellular location">
    <subcellularLocation>
        <location evidence="5 7">Cytoplasm</location>
    </subcellularLocation>
</comment>
<dbReference type="Pfam" id="PF00406">
    <property type="entry name" value="ADK"/>
    <property type="match status" value="1"/>
</dbReference>
<feature type="binding site" evidence="5">
    <location>
        <position position="59"/>
    </location>
    <ligand>
        <name>AMP</name>
        <dbReference type="ChEBI" id="CHEBI:456215"/>
    </ligand>
</feature>
<dbReference type="EMBL" id="FNVS01000013">
    <property type="protein sequence ID" value="SEG04216.1"/>
    <property type="molecule type" value="Genomic_DNA"/>
</dbReference>
<organism evidence="8 9">
    <name type="scientific">Parabacteroides chinchillae</name>
    <dbReference type="NCBI Taxonomy" id="871327"/>
    <lineage>
        <taxon>Bacteria</taxon>
        <taxon>Pseudomonadati</taxon>
        <taxon>Bacteroidota</taxon>
        <taxon>Bacteroidia</taxon>
        <taxon>Bacteroidales</taxon>
        <taxon>Tannerellaceae</taxon>
        <taxon>Parabacteroides</taxon>
    </lineage>
</organism>
<evidence type="ECO:0000256" key="5">
    <source>
        <dbReference type="HAMAP-Rule" id="MF_00235"/>
    </source>
</evidence>
<dbReference type="NCBIfam" id="NF011104">
    <property type="entry name" value="PRK14531.1"/>
    <property type="match status" value="1"/>
</dbReference>
<dbReference type="PROSITE" id="PS00113">
    <property type="entry name" value="ADENYLATE_KINASE"/>
    <property type="match status" value="1"/>
</dbReference>
<dbReference type="SUPFAM" id="SSF52540">
    <property type="entry name" value="P-loop containing nucleoside triphosphate hydrolases"/>
    <property type="match status" value="1"/>
</dbReference>
<protein>
    <recommendedName>
        <fullName evidence="5 7">Adenylate kinase</fullName>
        <shortName evidence="5">AK</shortName>
        <ecNumber evidence="5 7">2.7.4.3</ecNumber>
    </recommendedName>
    <alternativeName>
        <fullName evidence="5">ATP-AMP transphosphorylase</fullName>
    </alternativeName>
    <alternativeName>
        <fullName evidence="5">ATP:AMP phosphotransferase</fullName>
    </alternativeName>
    <alternativeName>
        <fullName evidence="5">Adenylate monophosphate kinase</fullName>
    </alternativeName>
</protein>
<dbReference type="NCBIfam" id="NF011105">
    <property type="entry name" value="PRK14532.1"/>
    <property type="match status" value="1"/>
</dbReference>
<feature type="binding site" evidence="5">
    <location>
        <position position="161"/>
    </location>
    <ligand>
        <name>AMP</name>
        <dbReference type="ChEBI" id="CHEBI:456215"/>
    </ligand>
</feature>
<feature type="binding site" evidence="5">
    <location>
        <position position="120"/>
    </location>
    <ligand>
        <name>AMP</name>
        <dbReference type="ChEBI" id="CHEBI:456215"/>
    </ligand>
</feature>
<gene>
    <name evidence="5" type="primary">adk</name>
    <name evidence="8" type="ORF">SAMN05444001_11318</name>
</gene>
<evidence type="ECO:0000256" key="2">
    <source>
        <dbReference type="ARBA" id="ARBA00022727"/>
    </source>
</evidence>
<proteinExistence type="inferred from homology"/>
<comment type="pathway">
    <text evidence="5">Purine metabolism; AMP biosynthesis via salvage pathway; AMP from ADP: step 1/1.</text>
</comment>
<comment type="caution">
    <text evidence="5">Lacks conserved residue(s) required for the propagation of feature annotation.</text>
</comment>